<dbReference type="GO" id="GO:0003677">
    <property type="term" value="F:DNA binding"/>
    <property type="evidence" value="ECO:0007669"/>
    <property type="project" value="UniProtKB-UniRule"/>
</dbReference>
<evidence type="ECO:0000313" key="5">
    <source>
        <dbReference type="Proteomes" id="UP000193427"/>
    </source>
</evidence>
<sequence length="192" mass="20492">MNETPSRKEQTHDRIVTTASQAIRRKGYGGIGVADIMKEAGLTHGGFYAHFASKTDLLAEVADRTGAESLARLGRIADRAPEGESLAAIVDAYLSDKHVESPETGCPVGALGSELARQEAPVRRAATRRMKEVIDLLGRQLPGWAEGADRAQALATYCTLVGALTIARAVDDPAFSRAVRDAARDLILGPRD</sequence>
<dbReference type="SUPFAM" id="SSF46689">
    <property type="entry name" value="Homeodomain-like"/>
    <property type="match status" value="1"/>
</dbReference>
<dbReference type="PANTHER" id="PTHR47506">
    <property type="entry name" value="TRANSCRIPTIONAL REGULATORY PROTEIN"/>
    <property type="match status" value="1"/>
</dbReference>
<dbReference type="Gene3D" id="1.10.10.60">
    <property type="entry name" value="Homeodomain-like"/>
    <property type="match status" value="1"/>
</dbReference>
<protein>
    <submittedName>
        <fullName evidence="4">TetR family transcriptional regulator</fullName>
    </submittedName>
</protein>
<keyword evidence="2" id="KW-0238">DNA-binding</keyword>
<dbReference type="STRING" id="946333.A4W93_25110"/>
<dbReference type="OrthoDB" id="9798857at2"/>
<dbReference type="PANTHER" id="PTHR47506:SF7">
    <property type="entry name" value="TRANSCRIPTIONAL REGULATORY PROTEIN"/>
    <property type="match status" value="1"/>
</dbReference>
<reference evidence="4 5" key="1">
    <citation type="submission" date="2016-04" db="EMBL/GenBank/DDBJ databases">
        <title>Complete genome sequence of natural rubber-degrading, novel Gram-negative bacterium, Rhizobacter gummiphilus strain NS21.</title>
        <authorList>
            <person name="Tabata M."/>
            <person name="Kasai D."/>
            <person name="Fukuda M."/>
        </authorList>
    </citation>
    <scope>NUCLEOTIDE SEQUENCE [LARGE SCALE GENOMIC DNA]</scope>
    <source>
        <strain evidence="4 5">NS21</strain>
    </source>
</reference>
<dbReference type="KEGG" id="rgu:A4W93_25110"/>
<dbReference type="Gene3D" id="1.10.357.10">
    <property type="entry name" value="Tetracycline Repressor, domain 2"/>
    <property type="match status" value="1"/>
</dbReference>
<dbReference type="SUPFAM" id="SSF48498">
    <property type="entry name" value="Tetracyclin repressor-like, C-terminal domain"/>
    <property type="match status" value="1"/>
</dbReference>
<organism evidence="4 5">
    <name type="scientific">Piscinibacter gummiphilus</name>
    <dbReference type="NCBI Taxonomy" id="946333"/>
    <lineage>
        <taxon>Bacteria</taxon>
        <taxon>Pseudomonadati</taxon>
        <taxon>Pseudomonadota</taxon>
        <taxon>Betaproteobacteria</taxon>
        <taxon>Burkholderiales</taxon>
        <taxon>Sphaerotilaceae</taxon>
        <taxon>Piscinibacter</taxon>
    </lineage>
</organism>
<dbReference type="InterPro" id="IPR036271">
    <property type="entry name" value="Tet_transcr_reg_TetR-rel_C_sf"/>
</dbReference>
<dbReference type="InterPro" id="IPR001647">
    <property type="entry name" value="HTH_TetR"/>
</dbReference>
<dbReference type="EMBL" id="CP015118">
    <property type="protein sequence ID" value="ARN22927.1"/>
    <property type="molecule type" value="Genomic_DNA"/>
</dbReference>
<evidence type="ECO:0000256" key="2">
    <source>
        <dbReference type="ARBA" id="ARBA00023125"/>
    </source>
</evidence>
<name>A0A1W6LFD9_9BURK</name>
<proteinExistence type="predicted"/>
<dbReference type="PROSITE" id="PS50977">
    <property type="entry name" value="HTH_TETR_2"/>
    <property type="match status" value="1"/>
</dbReference>
<evidence type="ECO:0000313" key="4">
    <source>
        <dbReference type="EMBL" id="ARN22927.1"/>
    </source>
</evidence>
<dbReference type="PRINTS" id="PR00455">
    <property type="entry name" value="HTHTETR"/>
</dbReference>
<dbReference type="RefSeq" id="WP_085753236.1">
    <property type="nucleotide sequence ID" value="NZ_BSPR01000015.1"/>
</dbReference>
<evidence type="ECO:0000256" key="1">
    <source>
        <dbReference type="ARBA" id="ARBA00023015"/>
    </source>
</evidence>
<evidence type="ECO:0000256" key="3">
    <source>
        <dbReference type="ARBA" id="ARBA00023163"/>
    </source>
</evidence>
<keyword evidence="3" id="KW-0804">Transcription</keyword>
<dbReference type="AlphaFoldDB" id="A0A1W6LFD9"/>
<keyword evidence="5" id="KW-1185">Reference proteome</keyword>
<keyword evidence="1" id="KW-0805">Transcription regulation</keyword>
<gene>
    <name evidence="4" type="ORF">A4W93_25110</name>
</gene>
<dbReference type="InterPro" id="IPR009057">
    <property type="entry name" value="Homeodomain-like_sf"/>
</dbReference>
<dbReference type="Proteomes" id="UP000193427">
    <property type="component" value="Chromosome"/>
</dbReference>
<dbReference type="Pfam" id="PF00440">
    <property type="entry name" value="TetR_N"/>
    <property type="match status" value="1"/>
</dbReference>
<accession>A0A1W6LFD9</accession>